<dbReference type="SUPFAM" id="SSF56112">
    <property type="entry name" value="Protein kinase-like (PK-like)"/>
    <property type="match status" value="2"/>
</dbReference>
<keyword evidence="1" id="KW-0808">Transferase</keyword>
<dbReference type="STRING" id="1882918.BCY86_06680"/>
<evidence type="ECO:0000256" key="3">
    <source>
        <dbReference type="ARBA" id="ARBA00022777"/>
    </source>
</evidence>
<keyword evidence="3" id="KW-0418">Kinase</keyword>
<dbReference type="KEGG" id="pabo:BCY86_06680"/>
<dbReference type="PANTHER" id="PTHR43289">
    <property type="entry name" value="MITOGEN-ACTIVATED PROTEIN KINASE KINASE KINASE 20-RELATED"/>
    <property type="match status" value="1"/>
</dbReference>
<dbReference type="InterPro" id="IPR000719">
    <property type="entry name" value="Prot_kinase_dom"/>
</dbReference>
<reference evidence="7 8" key="1">
    <citation type="submission" date="2016-08" db="EMBL/GenBank/DDBJ databases">
        <title>Identification and validation of antigenic proteins from Pajaroellobacter abortibovis using de-novo genome sequence assembly and reverse vaccinology.</title>
        <authorList>
            <person name="Welly B.T."/>
            <person name="Miller M.R."/>
            <person name="Stott J.L."/>
            <person name="Blanchard M.T."/>
            <person name="Islas-Trejo A.D."/>
            <person name="O'Rourke S.M."/>
            <person name="Young A.E."/>
            <person name="Medrano J.F."/>
            <person name="Van Eenennaam A.L."/>
        </authorList>
    </citation>
    <scope>NUCLEOTIDE SEQUENCE [LARGE SCALE GENOMIC DNA]</scope>
    <source>
        <strain evidence="7 8">BTF92-0548A/99-0131</strain>
    </source>
</reference>
<feature type="region of interest" description="Disordered" evidence="5">
    <location>
        <begin position="1"/>
        <end position="20"/>
    </location>
</feature>
<keyword evidence="2" id="KW-0547">Nucleotide-binding</keyword>
<feature type="domain" description="Protein kinase" evidence="6">
    <location>
        <begin position="385"/>
        <end position="657"/>
    </location>
</feature>
<dbReference type="InterPro" id="IPR011009">
    <property type="entry name" value="Kinase-like_dom_sf"/>
</dbReference>
<keyword evidence="4" id="KW-0067">ATP-binding</keyword>
<evidence type="ECO:0000256" key="4">
    <source>
        <dbReference type="ARBA" id="ARBA00022840"/>
    </source>
</evidence>
<dbReference type="AlphaFoldDB" id="A0A1L6MY66"/>
<organism evidence="7 8">
    <name type="scientific">Pajaroellobacter abortibovis</name>
    <dbReference type="NCBI Taxonomy" id="1882918"/>
    <lineage>
        <taxon>Bacteria</taxon>
        <taxon>Pseudomonadati</taxon>
        <taxon>Myxococcota</taxon>
        <taxon>Polyangia</taxon>
        <taxon>Polyangiales</taxon>
        <taxon>Polyangiaceae</taxon>
    </lineage>
</organism>
<dbReference type="GO" id="GO:0005524">
    <property type="term" value="F:ATP binding"/>
    <property type="evidence" value="ECO:0007669"/>
    <property type="project" value="UniProtKB-KW"/>
</dbReference>
<evidence type="ECO:0000259" key="6">
    <source>
        <dbReference type="PROSITE" id="PS50011"/>
    </source>
</evidence>
<dbReference type="Pfam" id="PF00069">
    <property type="entry name" value="Pkinase"/>
    <property type="match status" value="2"/>
</dbReference>
<dbReference type="InterPro" id="IPR008266">
    <property type="entry name" value="Tyr_kinase_AS"/>
</dbReference>
<evidence type="ECO:0000256" key="1">
    <source>
        <dbReference type="ARBA" id="ARBA00022679"/>
    </source>
</evidence>
<feature type="domain" description="Protein kinase" evidence="6">
    <location>
        <begin position="35"/>
        <end position="308"/>
    </location>
</feature>
<feature type="region of interest" description="Disordered" evidence="5">
    <location>
        <begin position="695"/>
        <end position="726"/>
    </location>
</feature>
<dbReference type="EMBL" id="CP016908">
    <property type="protein sequence ID" value="APS00397.1"/>
    <property type="molecule type" value="Genomic_DNA"/>
</dbReference>
<sequence length="726" mass="80309">MSVSSSWGANRIDLTPHPSPEDLNAPVLPRSFHRFFLLKRLAQGGMGDVYLAATRGIKEAEFPCIVKTIRKAYTTDSSFLARFFDEARIQSQLNHSGVARVFEASVDENNQPYTVVEYVEGHSLSQVQRRAYLTGIRLDWTQAVAIALEIALALAYIHQRTNSNGTPLGIIHRDLSPQNIMISYAGEVKLIDFGTAHARNRHCETVAGTVFAKPGYVAPEVAREEKADQRVDLYALGIILWELCQGRRLVSGDPHKHLERISHGEIRIPPIANQIGAPPLLDHIVTQLTHNLPECRYANASLAVSDLARALATSGEKKAQNQIPTCCIANLMHILWPHEPRRSQAEFASLLGHAQGLQTDTPQEKIASSSKGEEPKSTMFLGTPYRLLGLFGKGGSSLVYKAEHQQLKRKVALKILKSNIAATGQGIAQFREEARVLAQFSHPNLPALFESGRSEDGWYYHAMEWIEGKSLDQILLHQGAIDWCEATRIIIEASKALEAAHAKGIIHGDIKPHHLLLTQQGEVKIIDFGVAAAFKLKEMQANNSSPPCSEPDFSLLGTPNYMAPEQIQGGSIQMEADLYALGCVLYHMITSTPPFAGATPLQILAKKLNQVPPSPSQYKPDGKIPRSLETVLLRTLERKPENRFRSARQLREALEAIHFPHHQETTSSRKNKTIASILGLAAMVLILVQLLHHNSSKSPSPQAIKETPITPPSATKVRKDRLEHDR</sequence>
<dbReference type="Proteomes" id="UP000185544">
    <property type="component" value="Chromosome"/>
</dbReference>
<dbReference type="Gene3D" id="3.30.200.20">
    <property type="entry name" value="Phosphorylase Kinase, domain 1"/>
    <property type="match status" value="2"/>
</dbReference>
<dbReference type="CDD" id="cd14014">
    <property type="entry name" value="STKc_PknB_like"/>
    <property type="match status" value="2"/>
</dbReference>
<name>A0A1L6MY66_9BACT</name>
<evidence type="ECO:0000256" key="2">
    <source>
        <dbReference type="ARBA" id="ARBA00022741"/>
    </source>
</evidence>
<dbReference type="PANTHER" id="PTHR43289:SF6">
    <property type="entry name" value="SERINE_THREONINE-PROTEIN KINASE NEKL-3"/>
    <property type="match status" value="1"/>
</dbReference>
<dbReference type="RefSeq" id="WP_075277062.1">
    <property type="nucleotide sequence ID" value="NZ_CP016908.1"/>
</dbReference>
<protein>
    <recommendedName>
        <fullName evidence="6">Protein kinase domain-containing protein</fullName>
    </recommendedName>
</protein>
<evidence type="ECO:0000313" key="7">
    <source>
        <dbReference type="EMBL" id="APS00397.1"/>
    </source>
</evidence>
<keyword evidence="8" id="KW-1185">Reference proteome</keyword>
<proteinExistence type="predicted"/>
<dbReference type="OrthoDB" id="9813021at2"/>
<gene>
    <name evidence="7" type="ORF">BCY86_06680</name>
</gene>
<dbReference type="Gene3D" id="1.10.510.10">
    <property type="entry name" value="Transferase(Phosphotransferase) domain 1"/>
    <property type="match status" value="2"/>
</dbReference>
<dbReference type="GO" id="GO:0004674">
    <property type="term" value="F:protein serine/threonine kinase activity"/>
    <property type="evidence" value="ECO:0007669"/>
    <property type="project" value="TreeGrafter"/>
</dbReference>
<dbReference type="PROSITE" id="PS50011">
    <property type="entry name" value="PROTEIN_KINASE_DOM"/>
    <property type="match status" value="2"/>
</dbReference>
<evidence type="ECO:0000256" key="5">
    <source>
        <dbReference type="SAM" id="MobiDB-lite"/>
    </source>
</evidence>
<accession>A0A1L6MY66</accession>
<dbReference type="PROSITE" id="PS00109">
    <property type="entry name" value="PROTEIN_KINASE_TYR"/>
    <property type="match status" value="1"/>
</dbReference>
<evidence type="ECO:0000313" key="8">
    <source>
        <dbReference type="Proteomes" id="UP000185544"/>
    </source>
</evidence>